<dbReference type="OrthoDB" id="6508643at2759"/>
<dbReference type="OMA" id="KYAYRER"/>
<dbReference type="GO" id="GO:0005634">
    <property type="term" value="C:nucleus"/>
    <property type="evidence" value="ECO:0007669"/>
    <property type="project" value="UniProtKB-SubCell"/>
</dbReference>
<evidence type="ECO:0000256" key="2">
    <source>
        <dbReference type="ARBA" id="ARBA00022723"/>
    </source>
</evidence>
<dbReference type="GO" id="GO:0000981">
    <property type="term" value="F:DNA-binding transcription factor activity, RNA polymerase II-specific"/>
    <property type="evidence" value="ECO:0007669"/>
    <property type="project" value="TreeGrafter"/>
</dbReference>
<dbReference type="FunFam" id="3.30.160.60:FF:000452">
    <property type="entry name" value="Transcription factor Ovo-like 2"/>
    <property type="match status" value="1"/>
</dbReference>
<keyword evidence="2" id="KW-0479">Metal-binding</keyword>
<dbReference type="PANTHER" id="PTHR10032:SF271">
    <property type="entry name" value="RH12261P-RELATED"/>
    <property type="match status" value="1"/>
</dbReference>
<name>V4ACA8_LOTGI</name>
<dbReference type="AlphaFoldDB" id="V4ACA8"/>
<dbReference type="CTD" id="20252005"/>
<evidence type="ECO:0000259" key="8">
    <source>
        <dbReference type="PROSITE" id="PS50157"/>
    </source>
</evidence>
<dbReference type="InterPro" id="IPR036236">
    <property type="entry name" value="Znf_C2H2_sf"/>
</dbReference>
<keyword evidence="4 7" id="KW-0863">Zinc-finger</keyword>
<feature type="non-terminal residue" evidence="9">
    <location>
        <position position="69"/>
    </location>
</feature>
<dbReference type="InterPro" id="IPR027756">
    <property type="entry name" value="Ovo-like"/>
</dbReference>
<dbReference type="RefSeq" id="XP_009047674.1">
    <property type="nucleotide sequence ID" value="XM_009049426.1"/>
</dbReference>
<keyword evidence="5" id="KW-0862">Zinc</keyword>
<dbReference type="KEGG" id="lgi:LOTGIDRAFT_71114"/>
<proteinExistence type="predicted"/>
<evidence type="ECO:0000313" key="9">
    <source>
        <dbReference type="EMBL" id="ESP01639.1"/>
    </source>
</evidence>
<reference evidence="9 10" key="1">
    <citation type="journal article" date="2013" name="Nature">
        <title>Insights into bilaterian evolution from three spiralian genomes.</title>
        <authorList>
            <person name="Simakov O."/>
            <person name="Marletaz F."/>
            <person name="Cho S.J."/>
            <person name="Edsinger-Gonzales E."/>
            <person name="Havlak P."/>
            <person name="Hellsten U."/>
            <person name="Kuo D.H."/>
            <person name="Larsson T."/>
            <person name="Lv J."/>
            <person name="Arendt D."/>
            <person name="Savage R."/>
            <person name="Osoegawa K."/>
            <person name="de Jong P."/>
            <person name="Grimwood J."/>
            <person name="Chapman J.A."/>
            <person name="Shapiro H."/>
            <person name="Aerts A."/>
            <person name="Otillar R.P."/>
            <person name="Terry A.Y."/>
            <person name="Boore J.L."/>
            <person name="Grigoriev I.V."/>
            <person name="Lindberg D.R."/>
            <person name="Seaver E.C."/>
            <person name="Weisblat D.A."/>
            <person name="Putnam N.H."/>
            <person name="Rokhsar D.S."/>
        </authorList>
    </citation>
    <scope>NUCLEOTIDE SEQUENCE [LARGE SCALE GENOMIC DNA]</scope>
</reference>
<keyword evidence="10" id="KW-1185">Reference proteome</keyword>
<dbReference type="PANTHER" id="PTHR10032">
    <property type="entry name" value="ZINC FINGER PROTEIN WITH KRAB AND SCAN DOMAINS"/>
    <property type="match status" value="1"/>
</dbReference>
<dbReference type="PROSITE" id="PS50157">
    <property type="entry name" value="ZINC_FINGER_C2H2_2"/>
    <property type="match status" value="1"/>
</dbReference>
<organism evidence="9 10">
    <name type="scientific">Lottia gigantea</name>
    <name type="common">Giant owl limpet</name>
    <dbReference type="NCBI Taxonomy" id="225164"/>
    <lineage>
        <taxon>Eukaryota</taxon>
        <taxon>Metazoa</taxon>
        <taxon>Spiralia</taxon>
        <taxon>Lophotrochozoa</taxon>
        <taxon>Mollusca</taxon>
        <taxon>Gastropoda</taxon>
        <taxon>Patellogastropoda</taxon>
        <taxon>Lottioidea</taxon>
        <taxon>Lottiidae</taxon>
        <taxon>Lottia</taxon>
    </lineage>
</organism>
<dbReference type="GO" id="GO:0000978">
    <property type="term" value="F:RNA polymerase II cis-regulatory region sequence-specific DNA binding"/>
    <property type="evidence" value="ECO:0007669"/>
    <property type="project" value="TreeGrafter"/>
</dbReference>
<keyword evidence="6" id="KW-0539">Nucleus</keyword>
<dbReference type="GeneID" id="20252005"/>
<dbReference type="Pfam" id="PF00096">
    <property type="entry name" value="zf-C2H2"/>
    <property type="match status" value="1"/>
</dbReference>
<evidence type="ECO:0000256" key="7">
    <source>
        <dbReference type="PROSITE-ProRule" id="PRU00042"/>
    </source>
</evidence>
<sequence length="69" mass="8097">SGVKPYKCENCGKSFTQRCSLESHGKKVHGSDFRFEYKQRRNKMYVCEDCGHTTPDPEIHFIHLKENHP</sequence>
<dbReference type="Gene3D" id="3.30.160.60">
    <property type="entry name" value="Classic Zinc Finger"/>
    <property type="match status" value="1"/>
</dbReference>
<evidence type="ECO:0000256" key="6">
    <source>
        <dbReference type="ARBA" id="ARBA00023242"/>
    </source>
</evidence>
<accession>V4ACA8</accession>
<dbReference type="SUPFAM" id="SSF57667">
    <property type="entry name" value="beta-beta-alpha zinc fingers"/>
    <property type="match status" value="1"/>
</dbReference>
<dbReference type="InterPro" id="IPR013087">
    <property type="entry name" value="Znf_C2H2_type"/>
</dbReference>
<evidence type="ECO:0000256" key="1">
    <source>
        <dbReference type="ARBA" id="ARBA00004123"/>
    </source>
</evidence>
<evidence type="ECO:0000256" key="4">
    <source>
        <dbReference type="ARBA" id="ARBA00022771"/>
    </source>
</evidence>
<dbReference type="EMBL" id="KB200449">
    <property type="protein sequence ID" value="ESP01639.1"/>
    <property type="molecule type" value="Genomic_DNA"/>
</dbReference>
<feature type="domain" description="C2H2-type" evidence="8">
    <location>
        <begin position="6"/>
        <end position="34"/>
    </location>
</feature>
<dbReference type="GO" id="GO:0008270">
    <property type="term" value="F:zinc ion binding"/>
    <property type="evidence" value="ECO:0007669"/>
    <property type="project" value="UniProtKB-KW"/>
</dbReference>
<evidence type="ECO:0000256" key="5">
    <source>
        <dbReference type="ARBA" id="ARBA00022833"/>
    </source>
</evidence>
<dbReference type="Proteomes" id="UP000030746">
    <property type="component" value="Unassembled WGS sequence"/>
</dbReference>
<keyword evidence="3" id="KW-0677">Repeat</keyword>
<gene>
    <name evidence="9" type="ORF">LOTGIDRAFT_71114</name>
</gene>
<dbReference type="SMART" id="SM00355">
    <property type="entry name" value="ZnF_C2H2"/>
    <property type="match status" value="2"/>
</dbReference>
<feature type="non-terminal residue" evidence="9">
    <location>
        <position position="1"/>
    </location>
</feature>
<evidence type="ECO:0000313" key="10">
    <source>
        <dbReference type="Proteomes" id="UP000030746"/>
    </source>
</evidence>
<dbReference type="GO" id="GO:0009913">
    <property type="term" value="P:epidermal cell differentiation"/>
    <property type="evidence" value="ECO:0007669"/>
    <property type="project" value="TreeGrafter"/>
</dbReference>
<dbReference type="PROSITE" id="PS00028">
    <property type="entry name" value="ZINC_FINGER_C2H2_1"/>
    <property type="match status" value="1"/>
</dbReference>
<protein>
    <recommendedName>
        <fullName evidence="8">C2H2-type domain-containing protein</fullName>
    </recommendedName>
</protein>
<comment type="subcellular location">
    <subcellularLocation>
        <location evidence="1">Nucleus</location>
    </subcellularLocation>
</comment>
<evidence type="ECO:0000256" key="3">
    <source>
        <dbReference type="ARBA" id="ARBA00022737"/>
    </source>
</evidence>